<dbReference type="KEGG" id="abra:BN85316980"/>
<keyword evidence="4" id="KW-1185">Reference proteome</keyword>
<dbReference type="GO" id="GO:0016757">
    <property type="term" value="F:glycosyltransferase activity"/>
    <property type="evidence" value="ECO:0007669"/>
    <property type="project" value="InterPro"/>
</dbReference>
<protein>
    <submittedName>
        <fullName evidence="3">1,2-diacylglycerol-3-glucose</fullName>
    </submittedName>
</protein>
<dbReference type="InterPro" id="IPR028098">
    <property type="entry name" value="Glyco_trans_4-like_N"/>
</dbReference>
<dbReference type="Pfam" id="PF13439">
    <property type="entry name" value="Glyco_transf_4"/>
    <property type="match status" value="1"/>
</dbReference>
<evidence type="ECO:0000259" key="1">
    <source>
        <dbReference type="Pfam" id="PF00534"/>
    </source>
</evidence>
<sequence length="335" mass="38470">MRVLLYKSMQKLFKKSGIGRAYEQQTKALQLNQVNVVTDKDEPFDVVHFNTIFKDSYVFLKKCKKNNIPVIVHGHSTKEDFLNSFNFSNVMKSYFYKNLERMYSNADLIITPTEYAKGLITSYGYVNCPIVVLSNGIDINAYQPNPISEKAFRDYFDLKEQDKVVIGIGLLFERKGLHDFIEVAKSFPQIKFIWFGNLAKSLQTKKIKDAISNKSDNVILPGYIKGDVIKGALTSANLMFFPSYEETEGIVLLEAMASKLPLLIRDIPIYESFEHGKTLFKASSNEGFIKQIQAMLSMDLDEVTNRAYEDVKQKDLPIIGKELKRIYEELLEKRQ</sequence>
<dbReference type="SUPFAM" id="SSF53756">
    <property type="entry name" value="UDP-Glycosyltransferase/glycogen phosphorylase"/>
    <property type="match status" value="1"/>
</dbReference>
<dbReference type="AlphaFoldDB" id="U4KTH9"/>
<dbReference type="HOGENOM" id="CLU_055069_0_0_14"/>
<evidence type="ECO:0000259" key="2">
    <source>
        <dbReference type="Pfam" id="PF13439"/>
    </source>
</evidence>
<evidence type="ECO:0000313" key="3">
    <source>
        <dbReference type="EMBL" id="CCV66719.1"/>
    </source>
</evidence>
<name>U4KTH9_9MOLU</name>
<reference evidence="3 4" key="1">
    <citation type="journal article" date="2013" name="J. Mol. Microbiol. Biotechnol.">
        <title>Analysis of the Complete Genomes of Acholeplasma brassicae , A. palmae and A. laidlawii and Their Comparison to the Obligate Parasites from ' Candidatus Phytoplasma'.</title>
        <authorList>
            <person name="Kube M."/>
            <person name="Siewert C."/>
            <person name="Migdoll A.M."/>
            <person name="Duduk B."/>
            <person name="Holz S."/>
            <person name="Rabus R."/>
            <person name="Seemuller E."/>
            <person name="Mitrovic J."/>
            <person name="Muller I."/>
            <person name="Buttner C."/>
            <person name="Reinhardt R."/>
        </authorList>
    </citation>
    <scope>NUCLEOTIDE SEQUENCE [LARGE SCALE GENOMIC DNA]</scope>
    <source>
        <strain evidence="4">0502</strain>
    </source>
</reference>
<dbReference type="Gene3D" id="3.40.50.2000">
    <property type="entry name" value="Glycogen Phosphorylase B"/>
    <property type="match status" value="2"/>
</dbReference>
<dbReference type="InterPro" id="IPR050194">
    <property type="entry name" value="Glycosyltransferase_grp1"/>
</dbReference>
<dbReference type="EMBL" id="FO681348">
    <property type="protein sequence ID" value="CCV66719.1"/>
    <property type="molecule type" value="Genomic_DNA"/>
</dbReference>
<dbReference type="PANTHER" id="PTHR45947">
    <property type="entry name" value="SULFOQUINOVOSYL TRANSFERASE SQD2"/>
    <property type="match status" value="1"/>
</dbReference>
<feature type="domain" description="Glycosyl transferase family 1" evidence="1">
    <location>
        <begin position="153"/>
        <end position="305"/>
    </location>
</feature>
<dbReference type="InterPro" id="IPR001296">
    <property type="entry name" value="Glyco_trans_1"/>
</dbReference>
<dbReference type="RefSeq" id="WP_030005569.1">
    <property type="nucleotide sequence ID" value="NC_022549.1"/>
</dbReference>
<dbReference type="Pfam" id="PF00534">
    <property type="entry name" value="Glycos_transf_1"/>
    <property type="match status" value="1"/>
</dbReference>
<gene>
    <name evidence="3" type="primary">rfaG</name>
    <name evidence="3" type="ORF">BN85316980</name>
</gene>
<dbReference type="OrthoDB" id="9802525at2"/>
<dbReference type="Proteomes" id="UP000032737">
    <property type="component" value="Chromosome"/>
</dbReference>
<feature type="domain" description="Glycosyltransferase subfamily 4-like N-terminal" evidence="2">
    <location>
        <begin position="41"/>
        <end position="140"/>
    </location>
</feature>
<organism evidence="3 4">
    <name type="scientific">Acholeplasma brassicae</name>
    <dbReference type="NCBI Taxonomy" id="61635"/>
    <lineage>
        <taxon>Bacteria</taxon>
        <taxon>Bacillati</taxon>
        <taxon>Mycoplasmatota</taxon>
        <taxon>Mollicutes</taxon>
        <taxon>Acholeplasmatales</taxon>
        <taxon>Acholeplasmataceae</taxon>
        <taxon>Acholeplasma</taxon>
    </lineage>
</organism>
<dbReference type="PANTHER" id="PTHR45947:SF3">
    <property type="entry name" value="SULFOQUINOVOSYL TRANSFERASE SQD2"/>
    <property type="match status" value="1"/>
</dbReference>
<proteinExistence type="predicted"/>
<dbReference type="STRING" id="61635.BN85316980"/>
<evidence type="ECO:0000313" key="4">
    <source>
        <dbReference type="Proteomes" id="UP000032737"/>
    </source>
</evidence>
<dbReference type="CDD" id="cd03801">
    <property type="entry name" value="GT4_PimA-like"/>
    <property type="match status" value="1"/>
</dbReference>
<accession>U4KTH9</accession>